<keyword evidence="11" id="KW-1185">Reference proteome</keyword>
<dbReference type="EC" id="2.7.7.49" evidence="1"/>
<dbReference type="GO" id="GO:0042575">
    <property type="term" value="C:DNA polymerase complex"/>
    <property type="evidence" value="ECO:0007669"/>
    <property type="project" value="UniProtKB-ARBA"/>
</dbReference>
<organism evidence="10 11">
    <name type="scientific">Tenebrio molitor</name>
    <name type="common">Yellow mealworm beetle</name>
    <dbReference type="NCBI Taxonomy" id="7067"/>
    <lineage>
        <taxon>Eukaryota</taxon>
        <taxon>Metazoa</taxon>
        <taxon>Ecdysozoa</taxon>
        <taxon>Arthropoda</taxon>
        <taxon>Hexapoda</taxon>
        <taxon>Insecta</taxon>
        <taxon>Pterygota</taxon>
        <taxon>Neoptera</taxon>
        <taxon>Endopterygota</taxon>
        <taxon>Coleoptera</taxon>
        <taxon>Polyphaga</taxon>
        <taxon>Cucujiformia</taxon>
        <taxon>Tenebrionidae</taxon>
        <taxon>Tenebrio</taxon>
    </lineage>
</organism>
<evidence type="ECO:0000256" key="3">
    <source>
        <dbReference type="ARBA" id="ARBA00022695"/>
    </source>
</evidence>
<dbReference type="InterPro" id="IPR001584">
    <property type="entry name" value="Integrase_cat-core"/>
</dbReference>
<dbReference type="PANTHER" id="PTHR37984">
    <property type="entry name" value="PROTEIN CBG26694"/>
    <property type="match status" value="1"/>
</dbReference>
<dbReference type="CDD" id="cd09274">
    <property type="entry name" value="RNase_HI_RT_Ty3"/>
    <property type="match status" value="1"/>
</dbReference>
<dbReference type="InterPro" id="IPR041588">
    <property type="entry name" value="Integrase_H2C2"/>
</dbReference>
<evidence type="ECO:0000256" key="4">
    <source>
        <dbReference type="ARBA" id="ARBA00022722"/>
    </source>
</evidence>
<dbReference type="EMBL" id="JABDTM020016493">
    <property type="protein sequence ID" value="KAH0818847.1"/>
    <property type="molecule type" value="Genomic_DNA"/>
</dbReference>
<dbReference type="SUPFAM" id="SSF56672">
    <property type="entry name" value="DNA/RNA polymerases"/>
    <property type="match status" value="1"/>
</dbReference>
<evidence type="ECO:0000256" key="5">
    <source>
        <dbReference type="ARBA" id="ARBA00022759"/>
    </source>
</evidence>
<evidence type="ECO:0000256" key="7">
    <source>
        <dbReference type="ARBA" id="ARBA00022918"/>
    </source>
</evidence>
<keyword evidence="6" id="KW-0378">Hydrolase</keyword>
<dbReference type="Pfam" id="PF17921">
    <property type="entry name" value="Integrase_H2C2"/>
    <property type="match status" value="1"/>
</dbReference>
<evidence type="ECO:0000259" key="9">
    <source>
        <dbReference type="PROSITE" id="PS50994"/>
    </source>
</evidence>
<comment type="caution">
    <text evidence="10">The sequence shown here is derived from an EMBL/GenBank/DDBJ whole genome shotgun (WGS) entry which is preliminary data.</text>
</comment>
<accession>A0A8J6HR66</accession>
<dbReference type="GO" id="GO:0016787">
    <property type="term" value="F:hydrolase activity"/>
    <property type="evidence" value="ECO:0007669"/>
    <property type="project" value="UniProtKB-KW"/>
</dbReference>
<dbReference type="GO" id="GO:0003676">
    <property type="term" value="F:nucleic acid binding"/>
    <property type="evidence" value="ECO:0007669"/>
    <property type="project" value="InterPro"/>
</dbReference>
<dbReference type="InterPro" id="IPR050951">
    <property type="entry name" value="Retrovirus_Pol_polyprotein"/>
</dbReference>
<keyword evidence="3" id="KW-0548">Nucleotidyltransferase</keyword>
<sequence length="836" mass="96720">MKIGLQYVLVSKKLEQDYTDKEPMLDGKMDEFILHVNTGSSDEEEEEDLDAGEEQICTHVKKVEQDYTDKEPMLDGRMDEFIPHVNTASSDEEEKDFDDGEEQSEHPVICANIKKASVAAIKALHKLIFQEDAGRRNRQKLREFAGFDFNENSEEFQEKMNWIETNLTLADLIAVCSIFNMDYQGNESTLAKRICEQLVNINEWNIEEPDDTEEEAEGEVDSVNEPEDLQASRPRFTMSFRDVEDSIRSFSGEDNYQVETWLSDFEEMGRIMGWSGLQKVVFAKKSLSGLAKLFIQSERGLSTWLKLRSALLDEFSQKMNSAELHQTLSKRTMKKEESVQQYLLAMRELASRGSIEVDALIQYVVDGIPDYTNNKMSLYEAKDLKELKTKLDLATTNLVSHQRRVQVRLLEKGECQLFDVTTAMKLDIMQVAAKSRSEKRVHATHVEELTIFEKIVPANKRTTPAESKYHSFELEALAIVYSLERFRVYLQGIRFKIVTDCNSLKLTLERKEVNPRILRWSLILRNYDYVLEHRSADRMKHADALSRNCGILIIEENSVERNLQILQGLDEKIEVIKQKLELSEDKLFELNNGLIYRKQGENLLFYVPKSMEYNVISDSHNVMGHQGVNKTMEYVKRVYWFPELKDKVQNFIKNCLKCITYSPKSGKVEGKLHCPEKEDQGIQLVLIATGTPQSNGQIERINRSLTPMLAKLVETTDKWDRLLGEVEFAFNNSINRSTGVTPSHLLYGTNQIGGTNDNLRLFLEQQQNKKKDFEEIRQHAVDKVHEVNTYNENYYNKHHKPPTQYKVAPPYSKFCARGWEYDLRVCGDQERVEARS</sequence>
<evidence type="ECO:0000256" key="1">
    <source>
        <dbReference type="ARBA" id="ARBA00012493"/>
    </source>
</evidence>
<protein>
    <recommendedName>
        <fullName evidence="1">RNA-directed DNA polymerase</fullName>
        <ecNumber evidence="1">2.7.7.49</ecNumber>
    </recommendedName>
</protein>
<evidence type="ECO:0000256" key="2">
    <source>
        <dbReference type="ARBA" id="ARBA00022679"/>
    </source>
</evidence>
<dbReference type="FunFam" id="1.10.340.70:FF:000001">
    <property type="entry name" value="Retrovirus-related Pol polyprotein from transposon gypsy-like Protein"/>
    <property type="match status" value="1"/>
</dbReference>
<dbReference type="InterPro" id="IPR012337">
    <property type="entry name" value="RNaseH-like_sf"/>
</dbReference>
<proteinExistence type="predicted"/>
<dbReference type="Pfam" id="PF17917">
    <property type="entry name" value="RT_RNaseH"/>
    <property type="match status" value="1"/>
</dbReference>
<evidence type="ECO:0000313" key="10">
    <source>
        <dbReference type="EMBL" id="KAH0818847.1"/>
    </source>
</evidence>
<dbReference type="AlphaFoldDB" id="A0A8J6HR66"/>
<dbReference type="GO" id="GO:0015074">
    <property type="term" value="P:DNA integration"/>
    <property type="evidence" value="ECO:0007669"/>
    <property type="project" value="InterPro"/>
</dbReference>
<keyword evidence="5" id="KW-0255">Endonuclease</keyword>
<keyword evidence="7" id="KW-0695">RNA-directed DNA polymerase</keyword>
<evidence type="ECO:0000256" key="6">
    <source>
        <dbReference type="ARBA" id="ARBA00022801"/>
    </source>
</evidence>
<reference evidence="10" key="1">
    <citation type="journal article" date="2020" name="J Insects Food Feed">
        <title>The yellow mealworm (Tenebrio molitor) genome: a resource for the emerging insects as food and feed industry.</title>
        <authorList>
            <person name="Eriksson T."/>
            <person name="Andere A."/>
            <person name="Kelstrup H."/>
            <person name="Emery V."/>
            <person name="Picard C."/>
        </authorList>
    </citation>
    <scope>NUCLEOTIDE SEQUENCE</scope>
    <source>
        <strain evidence="10">Stoneville</strain>
        <tissue evidence="10">Whole head</tissue>
    </source>
</reference>
<dbReference type="InterPro" id="IPR041373">
    <property type="entry name" value="RT_RNaseH"/>
</dbReference>
<dbReference type="Proteomes" id="UP000719412">
    <property type="component" value="Unassembled WGS sequence"/>
</dbReference>
<feature type="domain" description="Integrase catalytic" evidence="9">
    <location>
        <begin position="681"/>
        <end position="750"/>
    </location>
</feature>
<dbReference type="PROSITE" id="PS50994">
    <property type="entry name" value="INTEGRASE"/>
    <property type="match status" value="1"/>
</dbReference>
<evidence type="ECO:0000313" key="11">
    <source>
        <dbReference type="Proteomes" id="UP000719412"/>
    </source>
</evidence>
<dbReference type="PANTHER" id="PTHR37984:SF5">
    <property type="entry name" value="PROTEIN NYNRIN-LIKE"/>
    <property type="match status" value="1"/>
</dbReference>
<keyword evidence="4" id="KW-0540">Nuclease</keyword>
<reference evidence="10" key="2">
    <citation type="submission" date="2021-08" db="EMBL/GenBank/DDBJ databases">
        <authorList>
            <person name="Eriksson T."/>
        </authorList>
    </citation>
    <scope>NUCLEOTIDE SEQUENCE</scope>
    <source>
        <strain evidence="10">Stoneville</strain>
        <tissue evidence="10">Whole head</tissue>
    </source>
</reference>
<gene>
    <name evidence="10" type="ORF">GEV33_003944</name>
</gene>
<dbReference type="InterPro" id="IPR036397">
    <property type="entry name" value="RNaseH_sf"/>
</dbReference>
<dbReference type="Gene3D" id="1.10.340.70">
    <property type="match status" value="1"/>
</dbReference>
<dbReference type="GO" id="GO:0004519">
    <property type="term" value="F:endonuclease activity"/>
    <property type="evidence" value="ECO:0007669"/>
    <property type="project" value="UniProtKB-KW"/>
</dbReference>
<name>A0A8J6HR66_TENMO</name>
<dbReference type="SUPFAM" id="SSF53098">
    <property type="entry name" value="Ribonuclease H-like"/>
    <property type="match status" value="1"/>
</dbReference>
<dbReference type="GO" id="GO:0003964">
    <property type="term" value="F:RNA-directed DNA polymerase activity"/>
    <property type="evidence" value="ECO:0007669"/>
    <property type="project" value="UniProtKB-KW"/>
</dbReference>
<evidence type="ECO:0000256" key="8">
    <source>
        <dbReference type="SAM" id="MobiDB-lite"/>
    </source>
</evidence>
<feature type="region of interest" description="Disordered" evidence="8">
    <location>
        <begin position="207"/>
        <end position="228"/>
    </location>
</feature>
<dbReference type="Gene3D" id="3.30.420.10">
    <property type="entry name" value="Ribonuclease H-like superfamily/Ribonuclease H"/>
    <property type="match status" value="1"/>
</dbReference>
<dbReference type="InterPro" id="IPR043502">
    <property type="entry name" value="DNA/RNA_pol_sf"/>
</dbReference>
<keyword evidence="2" id="KW-0808">Transferase</keyword>